<dbReference type="Pfam" id="PF12223">
    <property type="entry name" value="DUF3602"/>
    <property type="match status" value="2"/>
</dbReference>
<keyword evidence="3" id="KW-1185">Reference proteome</keyword>
<proteinExistence type="predicted"/>
<dbReference type="InterPro" id="IPR022024">
    <property type="entry name" value="DUF3602"/>
</dbReference>
<protein>
    <submittedName>
        <fullName evidence="2">Uncharacterized protein</fullName>
    </submittedName>
</protein>
<reference evidence="2" key="2">
    <citation type="submission" date="2021-01" db="EMBL/GenBank/DDBJ databases">
        <authorList>
            <person name="Schikora-Tamarit M.A."/>
        </authorList>
    </citation>
    <scope>NUCLEOTIDE SEQUENCE</scope>
    <source>
        <strain evidence="2">CBS6075</strain>
    </source>
</reference>
<evidence type="ECO:0000313" key="2">
    <source>
        <dbReference type="EMBL" id="KAH3662036.1"/>
    </source>
</evidence>
<dbReference type="PANTHER" id="PTHR34693:SF1">
    <property type="entry name" value="PROTEIN PAR32"/>
    <property type="match status" value="1"/>
</dbReference>
<accession>A0A9P8NZC6</accession>
<evidence type="ECO:0000256" key="1">
    <source>
        <dbReference type="SAM" id="MobiDB-lite"/>
    </source>
</evidence>
<dbReference type="EMBL" id="JAEUBE010000414">
    <property type="protein sequence ID" value="KAH3662036.1"/>
    <property type="molecule type" value="Genomic_DNA"/>
</dbReference>
<dbReference type="OrthoDB" id="3063476at2759"/>
<organism evidence="2 3">
    <name type="scientific">Ogataea philodendri</name>
    <dbReference type="NCBI Taxonomy" id="1378263"/>
    <lineage>
        <taxon>Eukaryota</taxon>
        <taxon>Fungi</taxon>
        <taxon>Dikarya</taxon>
        <taxon>Ascomycota</taxon>
        <taxon>Saccharomycotina</taxon>
        <taxon>Pichiomycetes</taxon>
        <taxon>Pichiales</taxon>
        <taxon>Pichiaceae</taxon>
        <taxon>Ogataea</taxon>
    </lineage>
</organism>
<dbReference type="PANTHER" id="PTHR34693">
    <property type="entry name" value="PROTEIN PAR32"/>
    <property type="match status" value="1"/>
</dbReference>
<dbReference type="AlphaFoldDB" id="A0A9P8NZC6"/>
<dbReference type="Proteomes" id="UP000769157">
    <property type="component" value="Unassembled WGS sequence"/>
</dbReference>
<feature type="region of interest" description="Disordered" evidence="1">
    <location>
        <begin position="1"/>
        <end position="143"/>
    </location>
</feature>
<sequence>MTELSPVFSTGRGGAGNIVHQSTADEVIVPQESRNSFKQDENGKFHYPTGRGGAGNVTELEAVPSPRQDPDTINEEIGPVFSTGRGGAGNRVHATTSSTVAQDLDEQVSPVHSNPKQDLKKSGVQTSSKEKTSFFSKLKKLFN</sequence>
<gene>
    <name evidence="2" type="ORF">OGAPHI_006217</name>
</gene>
<feature type="compositionally biased region" description="Basic and acidic residues" evidence="1">
    <location>
        <begin position="35"/>
        <end position="44"/>
    </location>
</feature>
<name>A0A9P8NZC6_9ASCO</name>
<reference evidence="2" key="1">
    <citation type="journal article" date="2021" name="Open Biol.">
        <title>Shared evolutionary footprints suggest mitochondrial oxidative damage underlies multiple complex I losses in fungi.</title>
        <authorList>
            <person name="Schikora-Tamarit M.A."/>
            <person name="Marcet-Houben M."/>
            <person name="Nosek J."/>
            <person name="Gabaldon T."/>
        </authorList>
    </citation>
    <scope>NUCLEOTIDE SEQUENCE</scope>
    <source>
        <strain evidence="2">CBS6075</strain>
    </source>
</reference>
<comment type="caution">
    <text evidence="2">The sequence shown here is derived from an EMBL/GenBank/DDBJ whole genome shotgun (WGS) entry which is preliminary data.</text>
</comment>
<dbReference type="GeneID" id="70238181"/>
<dbReference type="RefSeq" id="XP_046059140.1">
    <property type="nucleotide sequence ID" value="XM_046207481.1"/>
</dbReference>
<evidence type="ECO:0000313" key="3">
    <source>
        <dbReference type="Proteomes" id="UP000769157"/>
    </source>
</evidence>
<dbReference type="InterPro" id="IPR053203">
    <property type="entry name" value="Cisplatin_resist-associated"/>
</dbReference>